<proteinExistence type="predicted"/>
<name>A0A974CSR2_XENLA</name>
<feature type="compositionally biased region" description="Basic residues" evidence="1">
    <location>
        <begin position="1"/>
        <end position="10"/>
    </location>
</feature>
<feature type="region of interest" description="Disordered" evidence="1">
    <location>
        <begin position="1"/>
        <end position="26"/>
    </location>
</feature>
<reference evidence="3" key="1">
    <citation type="journal article" date="2016" name="Nature">
        <title>Genome evolution in the allotetraploid frog Xenopus laevis.</title>
        <authorList>
            <person name="Session A.M."/>
            <person name="Uno Y."/>
            <person name="Kwon T."/>
            <person name="Chapman J.A."/>
            <person name="Toyoda A."/>
            <person name="Takahashi S."/>
            <person name="Fukui A."/>
            <person name="Hikosaka A."/>
            <person name="Suzuki A."/>
            <person name="Kondo M."/>
            <person name="van Heeringen S.J."/>
            <person name="Quigley I."/>
            <person name="Heinz S."/>
            <person name="Ogino H."/>
            <person name="Ochi H."/>
            <person name="Hellsten U."/>
            <person name="Lyons J.B."/>
            <person name="Simakov O."/>
            <person name="Putnam N."/>
            <person name="Stites J."/>
            <person name="Kuroki Y."/>
            <person name="Tanaka T."/>
            <person name="Michiue T."/>
            <person name="Watanabe M."/>
            <person name="Bogdanovic O."/>
            <person name="Lister R."/>
            <person name="Georgiou G."/>
            <person name="Paranjpe S.S."/>
            <person name="van Kruijsbergen I."/>
            <person name="Shu S."/>
            <person name="Carlson J."/>
            <person name="Kinoshita T."/>
            <person name="Ohta Y."/>
            <person name="Mawaribuchi S."/>
            <person name="Jenkins J."/>
            <person name="Grimwood J."/>
            <person name="Schmutz J."/>
            <person name="Mitros T."/>
            <person name="Mozaffari S.V."/>
            <person name="Suzuki Y."/>
            <person name="Haramoto Y."/>
            <person name="Yamamoto T.S."/>
            <person name="Takagi C."/>
            <person name="Heald R."/>
            <person name="Miller K."/>
            <person name="Haudenschild C."/>
            <person name="Kitzman J."/>
            <person name="Nakayama T."/>
            <person name="Izutsu Y."/>
            <person name="Robert J."/>
            <person name="Fortriede J."/>
            <person name="Burns K."/>
            <person name="Lotay V."/>
            <person name="Karimi K."/>
            <person name="Yasuoka Y."/>
            <person name="Dichmann D.S."/>
            <person name="Flajnik M.F."/>
            <person name="Houston D.W."/>
            <person name="Shendure J."/>
            <person name="DuPasquier L."/>
            <person name="Vize P.D."/>
            <person name="Zorn A.M."/>
            <person name="Ito M."/>
            <person name="Marcotte E.M."/>
            <person name="Wallingford J.B."/>
            <person name="Ito Y."/>
            <person name="Asashima M."/>
            <person name="Ueno N."/>
            <person name="Matsuda Y."/>
            <person name="Veenstra G.J."/>
            <person name="Fujiyama A."/>
            <person name="Harland R.M."/>
            <person name="Taira M."/>
            <person name="Rokhsar D.S."/>
        </authorList>
    </citation>
    <scope>NUCLEOTIDE SEQUENCE [LARGE SCALE GENOMIC DNA]</scope>
    <source>
        <strain evidence="3">J</strain>
    </source>
</reference>
<gene>
    <name evidence="2" type="ORF">XELAEV_18030027mg</name>
</gene>
<dbReference type="Proteomes" id="UP000694892">
    <property type="component" value="Chromosome 5S"/>
</dbReference>
<protein>
    <submittedName>
        <fullName evidence="2">Uncharacterized protein</fullName>
    </submittedName>
</protein>
<evidence type="ECO:0000313" key="3">
    <source>
        <dbReference type="Proteomes" id="UP000694892"/>
    </source>
</evidence>
<evidence type="ECO:0000256" key="1">
    <source>
        <dbReference type="SAM" id="MobiDB-lite"/>
    </source>
</evidence>
<dbReference type="EMBL" id="CM004475">
    <property type="protein sequence ID" value="OCT78938.1"/>
    <property type="molecule type" value="Genomic_DNA"/>
</dbReference>
<dbReference type="AlphaFoldDB" id="A0A974CSR2"/>
<accession>A0A974CSR2</accession>
<organism evidence="2 3">
    <name type="scientific">Xenopus laevis</name>
    <name type="common">African clawed frog</name>
    <dbReference type="NCBI Taxonomy" id="8355"/>
    <lineage>
        <taxon>Eukaryota</taxon>
        <taxon>Metazoa</taxon>
        <taxon>Chordata</taxon>
        <taxon>Craniata</taxon>
        <taxon>Vertebrata</taxon>
        <taxon>Euteleostomi</taxon>
        <taxon>Amphibia</taxon>
        <taxon>Batrachia</taxon>
        <taxon>Anura</taxon>
        <taxon>Pipoidea</taxon>
        <taxon>Pipidae</taxon>
        <taxon>Xenopodinae</taxon>
        <taxon>Xenopus</taxon>
        <taxon>Xenopus</taxon>
    </lineage>
</organism>
<sequence length="67" mass="7851">MRKNAGRRNARMNIHSARKDARATMRTRIKSHACAQARFRRRLRQTTCLQGQTAPDIPYRIQKTLSK</sequence>
<evidence type="ECO:0000313" key="2">
    <source>
        <dbReference type="EMBL" id="OCT78938.1"/>
    </source>
</evidence>